<evidence type="ECO:0000256" key="1">
    <source>
        <dbReference type="ARBA" id="ARBA00010587"/>
    </source>
</evidence>
<dbReference type="InterPro" id="IPR050669">
    <property type="entry name" value="Hemerythrin"/>
</dbReference>
<comment type="similarity">
    <text evidence="1">Belongs to the hemerythrin family.</text>
</comment>
<feature type="domain" description="Hemerythrin-like" evidence="5">
    <location>
        <begin position="14"/>
        <end position="124"/>
    </location>
</feature>
<keyword evidence="3" id="KW-0479">Metal-binding</keyword>
<keyword evidence="4" id="KW-0408">Iron</keyword>
<dbReference type="InterPro" id="IPR012827">
    <property type="entry name" value="Hemerythrin_metal-bd"/>
</dbReference>
<dbReference type="PROSITE" id="PS00550">
    <property type="entry name" value="HEMERYTHRINS"/>
    <property type="match status" value="1"/>
</dbReference>
<dbReference type="InterPro" id="IPR012312">
    <property type="entry name" value="Hemerythrin-like"/>
</dbReference>
<reference evidence="6" key="2">
    <citation type="submission" date="2014-03" db="EMBL/GenBank/DDBJ databases">
        <title>Candidatus Competibacter-lineage genomes retrieved from metagenomes reveal functional metabolic diversity.</title>
        <authorList>
            <person name="McIlroy S.J."/>
            <person name="Albertsen M."/>
            <person name="Andresen E.K."/>
            <person name="Saunders A.M."/>
            <person name="Kristiansen R."/>
            <person name="Stokholm-Bjerregaard M."/>
            <person name="Nielsen K.L."/>
            <person name="Nielsen P.H."/>
        </authorList>
    </citation>
    <scope>NUCLEOTIDE SEQUENCE</scope>
    <source>
        <strain evidence="6">Run_A_D11</strain>
    </source>
</reference>
<dbReference type="SUPFAM" id="SSF47188">
    <property type="entry name" value="Hemerythrin-like"/>
    <property type="match status" value="1"/>
</dbReference>
<proteinExistence type="inferred from homology"/>
<dbReference type="PANTHER" id="PTHR37164">
    <property type="entry name" value="BACTERIOHEMERYTHRIN"/>
    <property type="match status" value="1"/>
</dbReference>
<evidence type="ECO:0000259" key="5">
    <source>
        <dbReference type="Pfam" id="PF01814"/>
    </source>
</evidence>
<evidence type="ECO:0000256" key="3">
    <source>
        <dbReference type="ARBA" id="ARBA00022723"/>
    </source>
</evidence>
<name>W6M5G0_9GAMM</name>
<dbReference type="EMBL" id="CBTJ020000002">
    <property type="protein sequence ID" value="CDI01010.1"/>
    <property type="molecule type" value="Genomic_DNA"/>
</dbReference>
<dbReference type="GO" id="GO:0046872">
    <property type="term" value="F:metal ion binding"/>
    <property type="evidence" value="ECO:0007669"/>
    <property type="project" value="UniProtKB-KW"/>
</dbReference>
<dbReference type="STRING" id="1400863.BN873_100022"/>
<evidence type="ECO:0000313" key="6">
    <source>
        <dbReference type="EMBL" id="CDI01010.1"/>
    </source>
</evidence>
<dbReference type="AlphaFoldDB" id="W6M5G0"/>
<dbReference type="NCBIfam" id="TIGR02481">
    <property type="entry name" value="hemeryth_dom"/>
    <property type="match status" value="1"/>
</dbReference>
<dbReference type="Gene3D" id="1.20.120.50">
    <property type="entry name" value="Hemerythrin-like"/>
    <property type="match status" value="1"/>
</dbReference>
<dbReference type="InterPro" id="IPR035938">
    <property type="entry name" value="Hemerythrin-like_sf"/>
</dbReference>
<dbReference type="GO" id="GO:0005344">
    <property type="term" value="F:oxygen carrier activity"/>
    <property type="evidence" value="ECO:0007669"/>
    <property type="project" value="UniProtKB-KW"/>
</dbReference>
<sequence length="246" mass="27413">MSDYVNWNPGISLGISEIDLEHQTFVVIINELDKNKANPVMAQRIVQALVRYAAFHFQSEENIMFAARYPGLEAHRSTHLHLLEDLNIVMVDLKTEADYNYEPILSFFKDWYVNHTSKADMRFAEFLNRQALAKDQVSQPTAVGTSTAPPRALKASNLSSLSLSILERFAAVLATSQMTLHSLIEEIQPAKPVIAAKLTRLLNNQDYTTITTLVQTALQARLAAARPVRSKSAAAGKASRPRPEPI</sequence>
<comment type="caution">
    <text evidence="6">The sequence shown here is derived from an EMBL/GenBank/DDBJ whole genome shotgun (WGS) entry which is preliminary data.</text>
</comment>
<dbReference type="OrthoDB" id="1122424at2"/>
<keyword evidence="7" id="KW-1185">Reference proteome</keyword>
<evidence type="ECO:0000256" key="2">
    <source>
        <dbReference type="ARBA" id="ARBA00022621"/>
    </source>
</evidence>
<evidence type="ECO:0000313" key="7">
    <source>
        <dbReference type="Proteomes" id="UP000035760"/>
    </source>
</evidence>
<protein>
    <recommendedName>
        <fullName evidence="5">Hemerythrin-like domain-containing protein</fullName>
    </recommendedName>
</protein>
<evidence type="ECO:0000256" key="4">
    <source>
        <dbReference type="ARBA" id="ARBA00023004"/>
    </source>
</evidence>
<organism evidence="6 7">
    <name type="scientific">Candidatus Competibacter denitrificans Run_A_D11</name>
    <dbReference type="NCBI Taxonomy" id="1400863"/>
    <lineage>
        <taxon>Bacteria</taxon>
        <taxon>Pseudomonadati</taxon>
        <taxon>Pseudomonadota</taxon>
        <taxon>Gammaproteobacteria</taxon>
        <taxon>Candidatus Competibacteraceae</taxon>
        <taxon>Candidatus Competibacter</taxon>
    </lineage>
</organism>
<keyword evidence="2" id="KW-0813">Transport</keyword>
<dbReference type="PANTHER" id="PTHR37164:SF1">
    <property type="entry name" value="BACTERIOHEMERYTHRIN"/>
    <property type="match status" value="1"/>
</dbReference>
<reference evidence="6" key="1">
    <citation type="submission" date="2013-07" db="EMBL/GenBank/DDBJ databases">
        <authorList>
            <person name="McIlroy S."/>
        </authorList>
    </citation>
    <scope>NUCLEOTIDE SEQUENCE [LARGE SCALE GENOMIC DNA]</scope>
    <source>
        <strain evidence="6">Run_A_D11</strain>
    </source>
</reference>
<dbReference type="NCBIfam" id="NF033749">
    <property type="entry name" value="bact_hemeryth"/>
    <property type="match status" value="1"/>
</dbReference>
<dbReference type="Proteomes" id="UP000035760">
    <property type="component" value="Unassembled WGS sequence"/>
</dbReference>
<dbReference type="RefSeq" id="WP_048670142.1">
    <property type="nucleotide sequence ID" value="NZ_CBTJ020000002.1"/>
</dbReference>
<gene>
    <name evidence="6" type="ORF">BN873_100022</name>
</gene>
<dbReference type="CDD" id="cd12107">
    <property type="entry name" value="Hemerythrin"/>
    <property type="match status" value="1"/>
</dbReference>
<dbReference type="Pfam" id="PF01814">
    <property type="entry name" value="Hemerythrin"/>
    <property type="match status" value="1"/>
</dbReference>
<accession>W6M5G0</accession>
<keyword evidence="2" id="KW-0561">Oxygen transport</keyword>
<dbReference type="InterPro" id="IPR016131">
    <property type="entry name" value="Haemerythrin_Fe_BS"/>
</dbReference>